<dbReference type="InterPro" id="IPR013727">
    <property type="entry name" value="2CSK_N"/>
</dbReference>
<dbReference type="SUPFAM" id="SSF47384">
    <property type="entry name" value="Homodimeric domain of signal transducing histidine kinase"/>
    <property type="match status" value="1"/>
</dbReference>
<dbReference type="PANTHER" id="PTHR45436">
    <property type="entry name" value="SENSOR HISTIDINE KINASE YKOH"/>
    <property type="match status" value="1"/>
</dbReference>
<dbReference type="PRINTS" id="PR00344">
    <property type="entry name" value="BCTRLSENSOR"/>
</dbReference>
<dbReference type="Pfam" id="PF02518">
    <property type="entry name" value="HATPase_c"/>
    <property type="match status" value="1"/>
</dbReference>
<dbReference type="Gene3D" id="3.30.565.10">
    <property type="entry name" value="Histidine kinase-like ATPase, C-terminal domain"/>
    <property type="match status" value="1"/>
</dbReference>
<dbReference type="InterPro" id="IPR036097">
    <property type="entry name" value="HisK_dim/P_sf"/>
</dbReference>
<dbReference type="InterPro" id="IPR003661">
    <property type="entry name" value="HisK_dim/P_dom"/>
</dbReference>
<evidence type="ECO:0000256" key="6">
    <source>
        <dbReference type="ARBA" id="ARBA00022692"/>
    </source>
</evidence>
<keyword evidence="5" id="KW-0808">Transferase</keyword>
<evidence type="ECO:0000256" key="2">
    <source>
        <dbReference type="ARBA" id="ARBA00004370"/>
    </source>
</evidence>
<organism evidence="13 14">
    <name type="scientific">Azospira restricta</name>
    <dbReference type="NCBI Taxonomy" id="404405"/>
    <lineage>
        <taxon>Bacteria</taxon>
        <taxon>Pseudomonadati</taxon>
        <taxon>Pseudomonadota</taxon>
        <taxon>Betaproteobacteria</taxon>
        <taxon>Rhodocyclales</taxon>
        <taxon>Rhodocyclaceae</taxon>
        <taxon>Azospira</taxon>
    </lineage>
</organism>
<keyword evidence="6 11" id="KW-0812">Transmembrane</keyword>
<evidence type="ECO:0000256" key="3">
    <source>
        <dbReference type="ARBA" id="ARBA00012438"/>
    </source>
</evidence>
<dbReference type="AlphaFoldDB" id="A0A974SRB5"/>
<evidence type="ECO:0000313" key="13">
    <source>
        <dbReference type="EMBL" id="QRJ65017.1"/>
    </source>
</evidence>
<dbReference type="InterPro" id="IPR005467">
    <property type="entry name" value="His_kinase_dom"/>
</dbReference>
<dbReference type="KEGG" id="ares:IWH25_06660"/>
<dbReference type="CDD" id="cd00082">
    <property type="entry name" value="HisKA"/>
    <property type="match status" value="1"/>
</dbReference>
<dbReference type="InterPro" id="IPR036890">
    <property type="entry name" value="HATPase_C_sf"/>
</dbReference>
<keyword evidence="4" id="KW-0597">Phosphoprotein</keyword>
<evidence type="ECO:0000259" key="12">
    <source>
        <dbReference type="PROSITE" id="PS50109"/>
    </source>
</evidence>
<evidence type="ECO:0000256" key="7">
    <source>
        <dbReference type="ARBA" id="ARBA00022777"/>
    </source>
</evidence>
<comment type="subcellular location">
    <subcellularLocation>
        <location evidence="2">Membrane</location>
    </subcellularLocation>
</comment>
<dbReference type="PANTHER" id="PTHR45436:SF1">
    <property type="entry name" value="SENSOR PROTEIN QSEC"/>
    <property type="match status" value="1"/>
</dbReference>
<evidence type="ECO:0000256" key="11">
    <source>
        <dbReference type="SAM" id="Phobius"/>
    </source>
</evidence>
<proteinExistence type="predicted"/>
<sequence>MRWRRSSPAFAPSSSPPASTSAPCAAWATTLKNRSLQPHSLRQLLLAWLLPGVVLLLVASGTSAYFVASENAGQAYDRSLLNLALALSNQVHSQNGRPVIDLQPQGRQILVTDKFDRIHFAVYGPHGELLAGEEGIFPEDAPSFFQGSSPGLFPKDISGPDAFADGTLFFDSRIKGREVRGVILLTQKDNHELTVVVAETLTKRETQVGEILLSIIVPEFLLSAATIALIMFGVSSGLRPLDALRSQLARRSPTDLRPVGADNLPSELQPLAIEIDRLLQRLDVALGAQRHFVSDAAHQLRTPIAALQAQVESALQERDDPRLSAILSAVRRLARLVNQLLALARAEPGGMPVLRPVELQALIHDHADTWMQLAVEHDIDLGFELEAVTVTGTAILLRELVGNLVDNAIRYTPAGGQVTVRCAPRAGGGALLAVEDSGPGIPPELRERVFERFFRASGDTSDGCGLGLAIVRQIAEQHGARIHIADAAAGGTLFEVIFPPPAA</sequence>
<dbReference type="InterPro" id="IPR003594">
    <property type="entry name" value="HATPase_dom"/>
</dbReference>
<dbReference type="EC" id="2.7.13.3" evidence="3"/>
<feature type="region of interest" description="Disordered" evidence="10">
    <location>
        <begin position="1"/>
        <end position="21"/>
    </location>
</feature>
<keyword evidence="9 11" id="KW-0472">Membrane</keyword>
<dbReference type="Proteomes" id="UP000663444">
    <property type="component" value="Chromosome"/>
</dbReference>
<name>A0A974SRB5_9RHOO</name>
<dbReference type="Pfam" id="PF08521">
    <property type="entry name" value="2CSK_N"/>
    <property type="match status" value="1"/>
</dbReference>
<evidence type="ECO:0000256" key="8">
    <source>
        <dbReference type="ARBA" id="ARBA00022989"/>
    </source>
</evidence>
<dbReference type="Gene3D" id="1.10.287.130">
    <property type="match status" value="1"/>
</dbReference>
<dbReference type="Pfam" id="PF00512">
    <property type="entry name" value="HisKA"/>
    <property type="match status" value="1"/>
</dbReference>
<evidence type="ECO:0000256" key="9">
    <source>
        <dbReference type="ARBA" id="ARBA00023136"/>
    </source>
</evidence>
<keyword evidence="8 11" id="KW-1133">Transmembrane helix</keyword>
<dbReference type="InterPro" id="IPR050428">
    <property type="entry name" value="TCS_sensor_his_kinase"/>
</dbReference>
<feature type="transmembrane region" description="Helical" evidence="11">
    <location>
        <begin position="45"/>
        <end position="68"/>
    </location>
</feature>
<evidence type="ECO:0000256" key="10">
    <source>
        <dbReference type="SAM" id="MobiDB-lite"/>
    </source>
</evidence>
<reference evidence="13" key="1">
    <citation type="submission" date="2020-11" db="EMBL/GenBank/DDBJ databases">
        <title>Azospira restricta DSM 18626 genome sequence.</title>
        <authorList>
            <person name="Moe W.M."/>
        </authorList>
    </citation>
    <scope>NUCLEOTIDE SEQUENCE</scope>
    <source>
        <strain evidence="13">DSM 18626</strain>
    </source>
</reference>
<protein>
    <recommendedName>
        <fullName evidence="3">histidine kinase</fullName>
        <ecNumber evidence="3">2.7.13.3</ecNumber>
    </recommendedName>
</protein>
<evidence type="ECO:0000256" key="4">
    <source>
        <dbReference type="ARBA" id="ARBA00022553"/>
    </source>
</evidence>
<dbReference type="SMART" id="SM00388">
    <property type="entry name" value="HisKA"/>
    <property type="match status" value="1"/>
</dbReference>
<keyword evidence="14" id="KW-1185">Reference proteome</keyword>
<evidence type="ECO:0000313" key="14">
    <source>
        <dbReference type="Proteomes" id="UP000663444"/>
    </source>
</evidence>
<dbReference type="PROSITE" id="PS50109">
    <property type="entry name" value="HIS_KIN"/>
    <property type="match status" value="1"/>
</dbReference>
<keyword evidence="7 13" id="KW-0418">Kinase</keyword>
<feature type="domain" description="Histidine kinase" evidence="12">
    <location>
        <begin position="295"/>
        <end position="502"/>
    </location>
</feature>
<gene>
    <name evidence="13" type="ORF">IWH25_06660</name>
</gene>
<dbReference type="GO" id="GO:0000155">
    <property type="term" value="F:phosphorelay sensor kinase activity"/>
    <property type="evidence" value="ECO:0007669"/>
    <property type="project" value="InterPro"/>
</dbReference>
<dbReference type="SMART" id="SM00387">
    <property type="entry name" value="HATPase_c"/>
    <property type="match status" value="1"/>
</dbReference>
<dbReference type="InterPro" id="IPR004358">
    <property type="entry name" value="Sig_transdc_His_kin-like_C"/>
</dbReference>
<comment type="catalytic activity">
    <reaction evidence="1">
        <text>ATP + protein L-histidine = ADP + protein N-phospho-L-histidine.</text>
        <dbReference type="EC" id="2.7.13.3"/>
    </reaction>
</comment>
<dbReference type="EMBL" id="CP064781">
    <property type="protein sequence ID" value="QRJ65017.1"/>
    <property type="molecule type" value="Genomic_DNA"/>
</dbReference>
<accession>A0A974SRB5</accession>
<evidence type="ECO:0000256" key="5">
    <source>
        <dbReference type="ARBA" id="ARBA00022679"/>
    </source>
</evidence>
<dbReference type="SUPFAM" id="SSF55874">
    <property type="entry name" value="ATPase domain of HSP90 chaperone/DNA topoisomerase II/histidine kinase"/>
    <property type="match status" value="1"/>
</dbReference>
<dbReference type="GO" id="GO:0005886">
    <property type="term" value="C:plasma membrane"/>
    <property type="evidence" value="ECO:0007669"/>
    <property type="project" value="TreeGrafter"/>
</dbReference>
<evidence type="ECO:0000256" key="1">
    <source>
        <dbReference type="ARBA" id="ARBA00000085"/>
    </source>
</evidence>
<feature type="transmembrane region" description="Helical" evidence="11">
    <location>
        <begin position="211"/>
        <end position="234"/>
    </location>
</feature>